<comment type="caution">
    <text evidence="2">The sequence shown here is derived from an EMBL/GenBank/DDBJ whole genome shotgun (WGS) entry which is preliminary data.</text>
</comment>
<protein>
    <submittedName>
        <fullName evidence="2">Uncharacterized protein</fullName>
    </submittedName>
</protein>
<accession>A0A3S5CCA3</accession>
<dbReference type="AlphaFoldDB" id="A0A3S5CCA3"/>
<evidence type="ECO:0000313" key="2">
    <source>
        <dbReference type="EMBL" id="VEL09228.1"/>
    </source>
</evidence>
<reference evidence="2" key="1">
    <citation type="submission" date="2018-11" db="EMBL/GenBank/DDBJ databases">
        <authorList>
            <consortium name="Pathogen Informatics"/>
        </authorList>
    </citation>
    <scope>NUCLEOTIDE SEQUENCE</scope>
</reference>
<organism evidence="2 3">
    <name type="scientific">Protopolystoma xenopodis</name>
    <dbReference type="NCBI Taxonomy" id="117903"/>
    <lineage>
        <taxon>Eukaryota</taxon>
        <taxon>Metazoa</taxon>
        <taxon>Spiralia</taxon>
        <taxon>Lophotrochozoa</taxon>
        <taxon>Platyhelminthes</taxon>
        <taxon>Monogenea</taxon>
        <taxon>Polyopisthocotylea</taxon>
        <taxon>Polystomatidea</taxon>
        <taxon>Polystomatidae</taxon>
        <taxon>Protopolystoma</taxon>
    </lineage>
</organism>
<proteinExistence type="predicted"/>
<name>A0A3S5CCA3_9PLAT</name>
<sequence length="200" mass="22600">MLGSNILLFFLLNLIRLHFPSQKVASSGPYIKTIQTVGSRIFVSEANELMPRLPILNNFTSGYPVNEAKVPQSLSARRQEDESRPESVHFNSSFLHTPKRLKLQGSWNVPLESFRFPNNHLPETLQQAKIKSRARNAPTTIRVPSHNDPNGAYYKFKQPNTLDKSTQTADIRLFDDAFSKLEKSLVSARLGPLLPALNFL</sequence>
<evidence type="ECO:0000256" key="1">
    <source>
        <dbReference type="SAM" id="SignalP"/>
    </source>
</evidence>
<dbReference type="EMBL" id="CAAALY010005810">
    <property type="protein sequence ID" value="VEL09228.1"/>
    <property type="molecule type" value="Genomic_DNA"/>
</dbReference>
<gene>
    <name evidence="2" type="ORF">PXEA_LOCUS2668</name>
</gene>
<evidence type="ECO:0000313" key="3">
    <source>
        <dbReference type="Proteomes" id="UP000784294"/>
    </source>
</evidence>
<feature type="chain" id="PRO_5018733609" evidence="1">
    <location>
        <begin position="27"/>
        <end position="200"/>
    </location>
</feature>
<keyword evidence="3" id="KW-1185">Reference proteome</keyword>
<keyword evidence="1" id="KW-0732">Signal</keyword>
<feature type="signal peptide" evidence="1">
    <location>
        <begin position="1"/>
        <end position="26"/>
    </location>
</feature>
<dbReference type="Proteomes" id="UP000784294">
    <property type="component" value="Unassembled WGS sequence"/>
</dbReference>